<dbReference type="EMBL" id="HBEC01037574">
    <property type="protein sequence ID" value="CAD8304222.1"/>
    <property type="molecule type" value="Transcribed_RNA"/>
</dbReference>
<feature type="transmembrane region" description="Helical" evidence="1">
    <location>
        <begin position="211"/>
        <end position="232"/>
    </location>
</feature>
<protein>
    <recommendedName>
        <fullName evidence="3">Fatty acid desaturase domain-containing protein</fullName>
    </recommendedName>
</protein>
<proteinExistence type="predicted"/>
<gene>
    <name evidence="2" type="ORF">CEUR00632_LOCUS17463</name>
</gene>
<accession>A0A7R9VTI5</accession>
<name>A0A7R9VTI5_9CHLO</name>
<keyword evidence="1" id="KW-0812">Transmembrane</keyword>
<feature type="transmembrane region" description="Helical" evidence="1">
    <location>
        <begin position="184"/>
        <end position="205"/>
    </location>
</feature>
<keyword evidence="1" id="KW-0472">Membrane</keyword>
<evidence type="ECO:0000256" key="1">
    <source>
        <dbReference type="SAM" id="Phobius"/>
    </source>
</evidence>
<keyword evidence="1" id="KW-1133">Transmembrane helix</keyword>
<dbReference type="GO" id="GO:0016491">
    <property type="term" value="F:oxidoreductase activity"/>
    <property type="evidence" value="ECO:0007669"/>
    <property type="project" value="InterPro"/>
</dbReference>
<organism evidence="2">
    <name type="scientific">Chlamydomonas euryale</name>
    <dbReference type="NCBI Taxonomy" id="1486919"/>
    <lineage>
        <taxon>Eukaryota</taxon>
        <taxon>Viridiplantae</taxon>
        <taxon>Chlorophyta</taxon>
        <taxon>core chlorophytes</taxon>
        <taxon>Chlorophyceae</taxon>
        <taxon>CS clade</taxon>
        <taxon>Chlamydomonadales</taxon>
        <taxon>Chlamydomonadaceae</taxon>
        <taxon>Chlamydomonas</taxon>
    </lineage>
</organism>
<sequence length="516" mass="55747">MVAGSMMATHVASPSCSAPLRPSTASCRWWSSGGSTSSTAALPAWSAANTATNRRHGMMPVIQRMCFATSDYCGAGGSSLAPVAARCSGIGIGAGLSVSVWRGARGGIRCHGPRADRHACTASLPPQPTTLDDVVATMDETQLSALATEWGYEQLGTRLPDGLTLSVLSRAVPDDATAFSMKQLVLGVALPLSLMCAGYAWMAFMHSIIPGWQQAACWVLIGTGYFGLFSVAHDAARMALLPDGHELQNVLGSLVMAPSLYSLEAWRVSLLVHYAQPNMLGEDSSGWQPLTKARLAAMSALERRWAWLASTTPLKLFGSVSHWLSSWGGFNLKKYYPPMRLTMLGSWSVPFWFMAIAWPALIASGGLAAWFDCWLMPWLVFHFWLSTLTLLQHTAPHVPFEPPGPKYDAGQAAVNGTVTVALPAWLEKVINYANYHLPQHLAGGVPFYRAKSATASIEAKLQPFVNRARFNGRLLRNLVERWQVYDEDKRTYVTFAQAVAELDAQAVAAASASPAT</sequence>
<dbReference type="InterPro" id="IPR012171">
    <property type="entry name" value="Fatty_acid_desaturase"/>
</dbReference>
<dbReference type="AlphaFoldDB" id="A0A7R9VTI5"/>
<dbReference type="PANTHER" id="PTHR32100">
    <property type="entry name" value="OMEGA-6 FATTY ACID DESATURASE, CHLOROPLASTIC"/>
    <property type="match status" value="1"/>
</dbReference>
<evidence type="ECO:0000313" key="2">
    <source>
        <dbReference type="EMBL" id="CAD8304222.1"/>
    </source>
</evidence>
<reference evidence="2" key="1">
    <citation type="submission" date="2021-01" db="EMBL/GenBank/DDBJ databases">
        <authorList>
            <person name="Corre E."/>
            <person name="Pelletier E."/>
            <person name="Niang G."/>
            <person name="Scheremetjew M."/>
            <person name="Finn R."/>
            <person name="Kale V."/>
            <person name="Holt S."/>
            <person name="Cochrane G."/>
            <person name="Meng A."/>
            <person name="Brown T."/>
            <person name="Cohen L."/>
        </authorList>
    </citation>
    <scope>NUCLEOTIDE SEQUENCE</scope>
    <source>
        <strain evidence="2">CCMP219</strain>
    </source>
</reference>
<feature type="transmembrane region" description="Helical" evidence="1">
    <location>
        <begin position="341"/>
        <end position="361"/>
    </location>
</feature>
<evidence type="ECO:0008006" key="3">
    <source>
        <dbReference type="Google" id="ProtNLM"/>
    </source>
</evidence>